<dbReference type="GO" id="GO:0006282">
    <property type="term" value="P:regulation of DNA repair"/>
    <property type="evidence" value="ECO:0007669"/>
    <property type="project" value="UniProtKB-UniRule"/>
</dbReference>
<protein>
    <recommendedName>
        <fullName evidence="3 5">Regulatory protein RecX</fullName>
    </recommendedName>
</protein>
<evidence type="ECO:0000313" key="9">
    <source>
        <dbReference type="Proteomes" id="UP000051012"/>
    </source>
</evidence>
<dbReference type="AlphaFoldDB" id="A0A0S7YB86"/>
<name>A0A0S7YB86_UNCT6</name>
<keyword evidence="4 5" id="KW-0963">Cytoplasm</keyword>
<feature type="domain" description="RecX second three-helical" evidence="6">
    <location>
        <begin position="107"/>
        <end position="145"/>
    </location>
</feature>
<dbReference type="Pfam" id="PF02631">
    <property type="entry name" value="RecX_HTH2"/>
    <property type="match status" value="1"/>
</dbReference>
<dbReference type="EMBL" id="LJNI01000102">
    <property type="protein sequence ID" value="KPJ72053.1"/>
    <property type="molecule type" value="Genomic_DNA"/>
</dbReference>
<dbReference type="Pfam" id="PF21982">
    <property type="entry name" value="RecX_HTH1"/>
    <property type="match status" value="1"/>
</dbReference>
<dbReference type="InterPro" id="IPR003783">
    <property type="entry name" value="Regulatory_RecX"/>
</dbReference>
<evidence type="ECO:0000313" key="8">
    <source>
        <dbReference type="EMBL" id="KPJ72053.1"/>
    </source>
</evidence>
<sequence length="202" mass="23866">MKISKIEPQKRNSRRCSIYCDGEYKFGLTKDIVLKYDLKEGDEITDDKIKTILLEEEKQKIKQRAYRILNFRARSARELKNRLLMIGFDPVLVDTVIEDFLEDNTLDDERFAKAFINDYTTVHTKGNIFVIRELKKKGIPQDTIMKMLETRDEKTLIKDFINKKLTHLNKHVPKERQKIIHRLMSRGFTAEVVFAVINNETD</sequence>
<evidence type="ECO:0000259" key="7">
    <source>
        <dbReference type="Pfam" id="PF21982"/>
    </source>
</evidence>
<dbReference type="Gene3D" id="1.10.10.10">
    <property type="entry name" value="Winged helix-like DNA-binding domain superfamily/Winged helix DNA-binding domain"/>
    <property type="match status" value="3"/>
</dbReference>
<evidence type="ECO:0000259" key="6">
    <source>
        <dbReference type="Pfam" id="PF02631"/>
    </source>
</evidence>
<organism evidence="8 9">
    <name type="scientific">candidate division TA06 bacterium DG_78</name>
    <dbReference type="NCBI Taxonomy" id="1703772"/>
    <lineage>
        <taxon>Bacteria</taxon>
        <taxon>Bacteria division TA06</taxon>
    </lineage>
</organism>
<dbReference type="GO" id="GO:0005737">
    <property type="term" value="C:cytoplasm"/>
    <property type="evidence" value="ECO:0007669"/>
    <property type="project" value="UniProtKB-SubCell"/>
</dbReference>
<dbReference type="HAMAP" id="MF_01114">
    <property type="entry name" value="RecX"/>
    <property type="match status" value="1"/>
</dbReference>
<gene>
    <name evidence="5" type="primary">recX</name>
    <name evidence="8" type="ORF">AMJ52_07610</name>
</gene>
<dbReference type="InterPro" id="IPR053926">
    <property type="entry name" value="RecX_HTH_1st"/>
</dbReference>
<dbReference type="InterPro" id="IPR036388">
    <property type="entry name" value="WH-like_DNA-bd_sf"/>
</dbReference>
<evidence type="ECO:0000256" key="3">
    <source>
        <dbReference type="ARBA" id="ARBA00018111"/>
    </source>
</evidence>
<evidence type="ECO:0000256" key="1">
    <source>
        <dbReference type="ARBA" id="ARBA00004496"/>
    </source>
</evidence>
<dbReference type="InterPro" id="IPR053924">
    <property type="entry name" value="RecX_HTH_2nd"/>
</dbReference>
<comment type="function">
    <text evidence="5">Modulates RecA activity.</text>
</comment>
<evidence type="ECO:0000256" key="4">
    <source>
        <dbReference type="ARBA" id="ARBA00022490"/>
    </source>
</evidence>
<comment type="caution">
    <text evidence="8">The sequence shown here is derived from an EMBL/GenBank/DDBJ whole genome shotgun (WGS) entry which is preliminary data.</text>
</comment>
<proteinExistence type="inferred from homology"/>
<evidence type="ECO:0000256" key="5">
    <source>
        <dbReference type="HAMAP-Rule" id="MF_01114"/>
    </source>
</evidence>
<comment type="similarity">
    <text evidence="2 5">Belongs to the RecX family.</text>
</comment>
<evidence type="ECO:0000256" key="2">
    <source>
        <dbReference type="ARBA" id="ARBA00009695"/>
    </source>
</evidence>
<reference evidence="8 9" key="1">
    <citation type="journal article" date="2015" name="Microbiome">
        <title>Genomic resolution of linkages in carbon, nitrogen, and sulfur cycling among widespread estuary sediment bacteria.</title>
        <authorList>
            <person name="Baker B.J."/>
            <person name="Lazar C.S."/>
            <person name="Teske A.P."/>
            <person name="Dick G.J."/>
        </authorList>
    </citation>
    <scope>NUCLEOTIDE SEQUENCE [LARGE SCALE GENOMIC DNA]</scope>
    <source>
        <strain evidence="8">DG_78</strain>
    </source>
</reference>
<dbReference type="Proteomes" id="UP000051012">
    <property type="component" value="Unassembled WGS sequence"/>
</dbReference>
<feature type="domain" description="RecX first three-helical" evidence="7">
    <location>
        <begin position="62"/>
        <end position="98"/>
    </location>
</feature>
<dbReference type="PANTHER" id="PTHR33602">
    <property type="entry name" value="REGULATORY PROTEIN RECX FAMILY PROTEIN"/>
    <property type="match status" value="1"/>
</dbReference>
<comment type="subcellular location">
    <subcellularLocation>
        <location evidence="1 5">Cytoplasm</location>
    </subcellularLocation>
</comment>
<dbReference type="PANTHER" id="PTHR33602:SF1">
    <property type="entry name" value="REGULATORY PROTEIN RECX FAMILY PROTEIN"/>
    <property type="match status" value="1"/>
</dbReference>
<accession>A0A0S7YB86</accession>